<feature type="non-terminal residue" evidence="2">
    <location>
        <position position="175"/>
    </location>
</feature>
<feature type="domain" description="MULE transposase" evidence="1">
    <location>
        <begin position="55"/>
        <end position="136"/>
    </location>
</feature>
<protein>
    <recommendedName>
        <fullName evidence="1">MULE transposase domain-containing protein</fullName>
    </recommendedName>
</protein>
<gene>
    <name evidence="2" type="ORF">BpHYR1_024587</name>
</gene>
<dbReference type="EMBL" id="REGN01009375">
    <property type="protein sequence ID" value="RNA01305.1"/>
    <property type="molecule type" value="Genomic_DNA"/>
</dbReference>
<evidence type="ECO:0000313" key="2">
    <source>
        <dbReference type="EMBL" id="RNA01305.1"/>
    </source>
</evidence>
<evidence type="ECO:0000313" key="3">
    <source>
        <dbReference type="Proteomes" id="UP000276133"/>
    </source>
</evidence>
<comment type="caution">
    <text evidence="2">The sequence shown here is derived from an EMBL/GenBank/DDBJ whole genome shotgun (WGS) entry which is preliminary data.</text>
</comment>
<name>A0A3M7PRB9_BRAPC</name>
<evidence type="ECO:0000259" key="1">
    <source>
        <dbReference type="Pfam" id="PF10551"/>
    </source>
</evidence>
<reference evidence="2 3" key="1">
    <citation type="journal article" date="2018" name="Sci. Rep.">
        <title>Genomic signatures of local adaptation to the degree of environmental predictability in rotifers.</title>
        <authorList>
            <person name="Franch-Gras L."/>
            <person name="Hahn C."/>
            <person name="Garcia-Roger E.M."/>
            <person name="Carmona M.J."/>
            <person name="Serra M."/>
            <person name="Gomez A."/>
        </authorList>
    </citation>
    <scope>NUCLEOTIDE SEQUENCE [LARGE SCALE GENOMIC DNA]</scope>
    <source>
        <strain evidence="2">HYR1</strain>
    </source>
</reference>
<accession>A0A3M7PRB9</accession>
<dbReference type="OrthoDB" id="119028at2759"/>
<keyword evidence="3" id="KW-1185">Reference proteome</keyword>
<dbReference type="Proteomes" id="UP000276133">
    <property type="component" value="Unassembled WGS sequence"/>
</dbReference>
<dbReference type="Pfam" id="PF10551">
    <property type="entry name" value="MULE"/>
    <property type="match status" value="1"/>
</dbReference>
<proteinExistence type="predicted"/>
<dbReference type="AlphaFoldDB" id="A0A3M7PRB9"/>
<organism evidence="2 3">
    <name type="scientific">Brachionus plicatilis</name>
    <name type="common">Marine rotifer</name>
    <name type="synonym">Brachionus muelleri</name>
    <dbReference type="NCBI Taxonomy" id="10195"/>
    <lineage>
        <taxon>Eukaryota</taxon>
        <taxon>Metazoa</taxon>
        <taxon>Spiralia</taxon>
        <taxon>Gnathifera</taxon>
        <taxon>Rotifera</taxon>
        <taxon>Eurotatoria</taxon>
        <taxon>Monogononta</taxon>
        <taxon>Pseudotrocha</taxon>
        <taxon>Ploima</taxon>
        <taxon>Brachionidae</taxon>
        <taxon>Brachionus</taxon>
    </lineage>
</organism>
<sequence length="175" mass="20048">MQDFKDWCEQNSSIPEEEDTVFVGHFEYEAYPNQFFRVFLTTKMLVKFALEAKFILSDATYKLTYGNFPAITGGTTDRAKKFHPFGLALCTSEKEIDFAFFFKAIKLIAEKIYNKMIDPRIVIADNAEAIANGFEQSLEVQAYDLINAPEENAIFDDDLTSLDDTSKRPRFDDSV</sequence>
<dbReference type="InterPro" id="IPR018289">
    <property type="entry name" value="MULE_transposase_dom"/>
</dbReference>